<protein>
    <submittedName>
        <fullName evidence="2">Uncharacterized protein</fullName>
    </submittedName>
</protein>
<dbReference type="GeneID" id="18561126"/>
<evidence type="ECO:0000313" key="3">
    <source>
        <dbReference type="Proteomes" id="UP000005648"/>
    </source>
</evidence>
<organism evidence="2 3">
    <name type="scientific">Mycobacterium phage Acadian</name>
    <dbReference type="NCBI Taxonomy" id="2902794"/>
    <lineage>
        <taxon>Viruses</taxon>
        <taxon>Duplodnaviria</taxon>
        <taxon>Heunggongvirae</taxon>
        <taxon>Uroviricota</taxon>
        <taxon>Caudoviricetes</taxon>
        <taxon>Bclasvirinae</taxon>
        <taxon>Acadianvirus</taxon>
        <taxon>Acadianvirus acadian</taxon>
    </lineage>
</organism>
<feature type="compositionally biased region" description="Basic and acidic residues" evidence="1">
    <location>
        <begin position="20"/>
        <end position="38"/>
    </location>
</feature>
<sequence length="230" mass="24994">MCSARAPSPDPSHNPTNHNHWKDRNMSDTDETGEKATDVKSVAPVSAAQLRAEAARARAVADELTRQAAEQAVAEEEARKPKMPRVAQGENPVVAFSRYYSGREYAYAAVGWRDGRSVRWAVTGQEGRRFNWPGLLQFVGEANWATLRSLVDGESLLPEGVEPPVAEEMGDFGRVLGTSDPAEPSIVAVLTGSRFAPGGYVTPRQGEAVETRVMGRGGSGRRYGSPFERH</sequence>
<dbReference type="EMBL" id="JN699007">
    <property type="protein sequence ID" value="AER49002.1"/>
    <property type="molecule type" value="Genomic_DNA"/>
</dbReference>
<dbReference type="Proteomes" id="UP000005648">
    <property type="component" value="Segment"/>
</dbReference>
<keyword evidence="3" id="KW-1185">Reference proteome</keyword>
<dbReference type="RefSeq" id="YP_009013447.1">
    <property type="nucleotide sequence ID" value="NC_023701.1"/>
</dbReference>
<dbReference type="KEGG" id="vg:18561126"/>
<evidence type="ECO:0000256" key="1">
    <source>
        <dbReference type="SAM" id="MobiDB-lite"/>
    </source>
</evidence>
<feature type="region of interest" description="Disordered" evidence="1">
    <location>
        <begin position="1"/>
        <end position="44"/>
    </location>
</feature>
<proteinExistence type="predicted"/>
<reference evidence="2 3" key="1">
    <citation type="journal article" date="2012" name="J. Virol.">
        <title>Complete Genome Sequences of 138 Mycobacteriophages.</title>
        <authorList>
            <consortium name="the Science Education Alliance Phage Hunters Advancing Genomics and Evolutionary Science Program"/>
            <consortium name="the KwaZulu-Natal Research Institute for Tuberculosis and HIV Mycobacterial Genetics Course Students"/>
            <consortium name="the Phage Hunters Integrating Research and Education Program"/>
            <person name="Hatfull G.F."/>
        </authorList>
    </citation>
    <scope>NUCLEOTIDE SEQUENCE [LARGE SCALE GENOMIC DNA]</scope>
</reference>
<evidence type="ECO:0000313" key="2">
    <source>
        <dbReference type="EMBL" id="AER49002.1"/>
    </source>
</evidence>
<name>G8I8C5_9CAUD</name>
<accession>G8I8C5</accession>
<dbReference type="OrthoDB" id="13127at10239"/>
<gene>
    <name evidence="2" type="primary">89</name>
    <name evidence="2" type="ORF">ACADIAN_89</name>
</gene>